<organism evidence="2 3">
    <name type="scientific">Actinoplanes sichuanensis</name>
    <dbReference type="NCBI Taxonomy" id="512349"/>
    <lineage>
        <taxon>Bacteria</taxon>
        <taxon>Bacillati</taxon>
        <taxon>Actinomycetota</taxon>
        <taxon>Actinomycetes</taxon>
        <taxon>Micromonosporales</taxon>
        <taxon>Micromonosporaceae</taxon>
        <taxon>Actinoplanes</taxon>
    </lineage>
</organism>
<protein>
    <submittedName>
        <fullName evidence="2">Uncharacterized protein</fullName>
    </submittedName>
</protein>
<gene>
    <name evidence="2" type="ORF">ACFQ5G_54140</name>
</gene>
<dbReference type="RefSeq" id="WP_317795103.1">
    <property type="nucleotide sequence ID" value="NZ_AP028461.1"/>
</dbReference>
<keyword evidence="3" id="KW-1185">Reference proteome</keyword>
<evidence type="ECO:0000313" key="3">
    <source>
        <dbReference type="Proteomes" id="UP001597183"/>
    </source>
</evidence>
<keyword evidence="1" id="KW-1133">Transmembrane helix</keyword>
<keyword evidence="1" id="KW-0812">Transmembrane</keyword>
<feature type="transmembrane region" description="Helical" evidence="1">
    <location>
        <begin position="314"/>
        <end position="332"/>
    </location>
</feature>
<feature type="transmembrane region" description="Helical" evidence="1">
    <location>
        <begin position="196"/>
        <end position="214"/>
    </location>
</feature>
<keyword evidence="1" id="KW-0472">Membrane</keyword>
<dbReference type="Proteomes" id="UP001597183">
    <property type="component" value="Unassembled WGS sequence"/>
</dbReference>
<feature type="transmembrane region" description="Helical" evidence="1">
    <location>
        <begin position="94"/>
        <end position="115"/>
    </location>
</feature>
<dbReference type="EMBL" id="JBHTMK010000081">
    <property type="protein sequence ID" value="MFD1374329.1"/>
    <property type="molecule type" value="Genomic_DNA"/>
</dbReference>
<feature type="transmembrane region" description="Helical" evidence="1">
    <location>
        <begin position="127"/>
        <end position="151"/>
    </location>
</feature>
<evidence type="ECO:0000313" key="2">
    <source>
        <dbReference type="EMBL" id="MFD1374329.1"/>
    </source>
</evidence>
<feature type="transmembrane region" description="Helical" evidence="1">
    <location>
        <begin position="50"/>
        <end position="66"/>
    </location>
</feature>
<reference evidence="3" key="1">
    <citation type="journal article" date="2019" name="Int. J. Syst. Evol. Microbiol.">
        <title>The Global Catalogue of Microorganisms (GCM) 10K type strain sequencing project: providing services to taxonomists for standard genome sequencing and annotation.</title>
        <authorList>
            <consortium name="The Broad Institute Genomics Platform"/>
            <consortium name="The Broad Institute Genome Sequencing Center for Infectious Disease"/>
            <person name="Wu L."/>
            <person name="Ma J."/>
        </authorList>
    </citation>
    <scope>NUCLEOTIDE SEQUENCE [LARGE SCALE GENOMIC DNA]</scope>
    <source>
        <strain evidence="3">CCM 7526</strain>
    </source>
</reference>
<feature type="transmembrane region" description="Helical" evidence="1">
    <location>
        <begin position="20"/>
        <end position="38"/>
    </location>
</feature>
<name>A0ABW4AU63_9ACTN</name>
<feature type="transmembrane region" description="Helical" evidence="1">
    <location>
        <begin position="163"/>
        <end position="184"/>
    </location>
</feature>
<proteinExistence type="predicted"/>
<accession>A0ABW4AU63</accession>
<comment type="caution">
    <text evidence="2">The sequence shown here is derived from an EMBL/GenBank/DDBJ whole genome shotgun (WGS) entry which is preliminary data.</text>
</comment>
<evidence type="ECO:0000256" key="1">
    <source>
        <dbReference type="SAM" id="Phobius"/>
    </source>
</evidence>
<sequence length="346" mass="36402">MTFVLAAGLQVAAVFFDYRLVPYCGAIAMSALFALAALSPAPAPRRWTHHTALTGLALLTAAAFLADHRTGGFGWSTEVAGGDWGESRFKTPGSALVVEAVLVVAGAAALAAAVLGRVERLLKWRHLPGALIGLFFLALGVDVATSPPLFLGDDIPADPRIRLLVLMPVSLAIAALCVAANAALTTRGMLRPAAAGLLAIIALALIGFNCLSRIEPLQPTEDPVVAEQRRARTEETMAHIDVDALLRAADTSSRVRQDAQPEQEEFGWLPPPTAPEARARALSQDVRRDSGIAAVPYPPSWSAGEADWTRARPAITTALILGGLVLLVMSLFRLPESPPLPAGTGE</sequence>